<keyword evidence="2" id="KW-1185">Reference proteome</keyword>
<accession>U4LA00</accession>
<protein>
    <submittedName>
        <fullName evidence="1">Uncharacterized protein</fullName>
    </submittedName>
</protein>
<proteinExistence type="predicted"/>
<organism evidence="1 2">
    <name type="scientific">Pyronema omphalodes (strain CBS 100304)</name>
    <name type="common">Pyronema confluens</name>
    <dbReference type="NCBI Taxonomy" id="1076935"/>
    <lineage>
        <taxon>Eukaryota</taxon>
        <taxon>Fungi</taxon>
        <taxon>Dikarya</taxon>
        <taxon>Ascomycota</taxon>
        <taxon>Pezizomycotina</taxon>
        <taxon>Pezizomycetes</taxon>
        <taxon>Pezizales</taxon>
        <taxon>Pyronemataceae</taxon>
        <taxon>Pyronema</taxon>
    </lineage>
</organism>
<sequence length="49" mass="5546">MVTRGVLRRPVDNPQCSPKAFFLLPRSIFCGETNSLTITFAVRTVCVRF</sequence>
<name>U4LA00_PYROM</name>
<dbReference type="Proteomes" id="UP000018144">
    <property type="component" value="Unassembled WGS sequence"/>
</dbReference>
<gene>
    <name evidence="1" type="ORF">PCON_10142</name>
</gene>
<reference evidence="1 2" key="1">
    <citation type="journal article" date="2013" name="PLoS Genet.">
        <title>The genome and development-dependent transcriptomes of Pyronema confluens: a window into fungal evolution.</title>
        <authorList>
            <person name="Traeger S."/>
            <person name="Altegoer F."/>
            <person name="Freitag M."/>
            <person name="Gabaldon T."/>
            <person name="Kempken F."/>
            <person name="Kumar A."/>
            <person name="Marcet-Houben M."/>
            <person name="Poggeler S."/>
            <person name="Stajich J.E."/>
            <person name="Nowrousian M."/>
        </authorList>
    </citation>
    <scope>NUCLEOTIDE SEQUENCE [LARGE SCALE GENOMIC DNA]</scope>
    <source>
        <strain evidence="2">CBS 100304</strain>
        <tissue evidence="1">Vegetative mycelium</tissue>
    </source>
</reference>
<evidence type="ECO:0000313" key="2">
    <source>
        <dbReference type="Proteomes" id="UP000018144"/>
    </source>
</evidence>
<dbReference type="AlphaFoldDB" id="U4LA00"/>
<evidence type="ECO:0000313" key="1">
    <source>
        <dbReference type="EMBL" id="CCX10548.1"/>
    </source>
</evidence>
<dbReference type="EMBL" id="HF935553">
    <property type="protein sequence ID" value="CCX10548.1"/>
    <property type="molecule type" value="Genomic_DNA"/>
</dbReference>